<sequence>MTATTASGVRPSTIVYACIVAASLVAFLSFGTRTSLGIFLEPVLQARGWDRETFGLALAIQNLVWGLSQPFFSAWADSKGSVRVLCSGALFYVIGLTGMAFADTPLAFYIFGGVFNGLGVAGASWTICVGAVTRIVPPAMQSWIAGLAITASSLGQIVLTTLSQGFIMVLDWQTSLLILAGCTACIAPAAMVLLLARKDAIPAPRSSVSETLKLAAGSRSFWLIVFGFTICGLHAGFGFTHIPGYIVSIGLPPEAGAMAMGALGITNLFASYTSGALGQTRSKRKLLIWIYGLRAATMLAFVLLTLDQPLMLALMAVLGIFWMSSIPPTAGLLGQIFGPYYIGTLLGVVSCGHQFGSFVGAWLGGFIYDRTGSYDLMWWICAALGFVAMVANLPVKEKPIEQAVKPAVS</sequence>
<proteinExistence type="predicted"/>
<dbReference type="KEGG" id="fer:FNB15_08310"/>
<keyword evidence="1 4" id="KW-0812">Transmembrane</keyword>
<accession>A0A516H0G9</accession>
<feature type="transmembrane region" description="Helical" evidence="4">
    <location>
        <begin position="340"/>
        <end position="364"/>
    </location>
</feature>
<dbReference type="OrthoDB" id="146345at2"/>
<evidence type="ECO:0000256" key="4">
    <source>
        <dbReference type="SAM" id="Phobius"/>
    </source>
</evidence>
<feature type="transmembrane region" description="Helical" evidence="4">
    <location>
        <begin position="176"/>
        <end position="196"/>
    </location>
</feature>
<dbReference type="Pfam" id="PF07690">
    <property type="entry name" value="MFS_1"/>
    <property type="match status" value="1"/>
</dbReference>
<feature type="transmembrane region" description="Helical" evidence="4">
    <location>
        <begin position="144"/>
        <end position="170"/>
    </location>
</feature>
<feature type="domain" description="Major facilitator superfamily (MFS) profile" evidence="5">
    <location>
        <begin position="18"/>
        <end position="400"/>
    </location>
</feature>
<dbReference type="PROSITE" id="PS50850">
    <property type="entry name" value="MFS"/>
    <property type="match status" value="1"/>
</dbReference>
<evidence type="ECO:0000256" key="1">
    <source>
        <dbReference type="ARBA" id="ARBA00022692"/>
    </source>
</evidence>
<dbReference type="SUPFAM" id="SSF103473">
    <property type="entry name" value="MFS general substrate transporter"/>
    <property type="match status" value="1"/>
</dbReference>
<evidence type="ECO:0000259" key="5">
    <source>
        <dbReference type="PROSITE" id="PS50850"/>
    </source>
</evidence>
<dbReference type="InterPro" id="IPR050327">
    <property type="entry name" value="Proton-linked_MCT"/>
</dbReference>
<dbReference type="InterPro" id="IPR036259">
    <property type="entry name" value="MFS_trans_sf"/>
</dbReference>
<feature type="transmembrane region" description="Helical" evidence="4">
    <location>
        <begin position="108"/>
        <end position="132"/>
    </location>
</feature>
<dbReference type="PANTHER" id="PTHR11360:SF284">
    <property type="entry name" value="EG:103B4.3 PROTEIN-RELATED"/>
    <property type="match status" value="1"/>
</dbReference>
<feature type="transmembrane region" description="Helical" evidence="4">
    <location>
        <begin position="312"/>
        <end position="333"/>
    </location>
</feature>
<dbReference type="InterPro" id="IPR020846">
    <property type="entry name" value="MFS_dom"/>
</dbReference>
<keyword evidence="7" id="KW-1185">Reference proteome</keyword>
<protein>
    <submittedName>
        <fullName evidence="6">MFS transporter</fullName>
    </submittedName>
</protein>
<evidence type="ECO:0000313" key="6">
    <source>
        <dbReference type="EMBL" id="QDO97271.1"/>
    </source>
</evidence>
<keyword evidence="2 4" id="KW-1133">Transmembrane helix</keyword>
<dbReference type="CDD" id="cd17355">
    <property type="entry name" value="MFS_YcxA_like"/>
    <property type="match status" value="1"/>
</dbReference>
<evidence type="ECO:0000313" key="7">
    <source>
        <dbReference type="Proteomes" id="UP000317496"/>
    </source>
</evidence>
<dbReference type="Proteomes" id="UP000317496">
    <property type="component" value="Chromosome"/>
</dbReference>
<dbReference type="EMBL" id="CP041636">
    <property type="protein sequence ID" value="QDO97271.1"/>
    <property type="molecule type" value="Genomic_DNA"/>
</dbReference>
<evidence type="ECO:0000256" key="3">
    <source>
        <dbReference type="ARBA" id="ARBA00023136"/>
    </source>
</evidence>
<keyword evidence="3 4" id="KW-0472">Membrane</keyword>
<gene>
    <name evidence="6" type="ORF">FNB15_08310</name>
</gene>
<feature type="transmembrane region" description="Helical" evidence="4">
    <location>
        <begin position="376"/>
        <end position="395"/>
    </location>
</feature>
<feature type="transmembrane region" description="Helical" evidence="4">
    <location>
        <begin position="53"/>
        <end position="72"/>
    </location>
</feature>
<feature type="transmembrane region" description="Helical" evidence="4">
    <location>
        <begin position="286"/>
        <end position="306"/>
    </location>
</feature>
<dbReference type="InterPro" id="IPR011701">
    <property type="entry name" value="MFS"/>
</dbReference>
<feature type="transmembrane region" description="Helical" evidence="4">
    <location>
        <begin position="84"/>
        <end position="102"/>
    </location>
</feature>
<organism evidence="6 7">
    <name type="scientific">Ferrovibrio terrae</name>
    <dbReference type="NCBI Taxonomy" id="2594003"/>
    <lineage>
        <taxon>Bacteria</taxon>
        <taxon>Pseudomonadati</taxon>
        <taxon>Pseudomonadota</taxon>
        <taxon>Alphaproteobacteria</taxon>
        <taxon>Rhodospirillales</taxon>
        <taxon>Rhodospirillaceae</taxon>
        <taxon>Ferrovibrio</taxon>
    </lineage>
</organism>
<dbReference type="GO" id="GO:0022857">
    <property type="term" value="F:transmembrane transporter activity"/>
    <property type="evidence" value="ECO:0007669"/>
    <property type="project" value="InterPro"/>
</dbReference>
<reference evidence="6 7" key="1">
    <citation type="submission" date="2019-07" db="EMBL/GenBank/DDBJ databases">
        <title>Genome sequencing for Ferrovibrio sp. K5.</title>
        <authorList>
            <person name="Park S.-J."/>
        </authorList>
    </citation>
    <scope>NUCLEOTIDE SEQUENCE [LARGE SCALE GENOMIC DNA]</scope>
    <source>
        <strain evidence="6 7">K5</strain>
    </source>
</reference>
<evidence type="ECO:0000256" key="2">
    <source>
        <dbReference type="ARBA" id="ARBA00022989"/>
    </source>
</evidence>
<dbReference type="RefSeq" id="WP_144068252.1">
    <property type="nucleotide sequence ID" value="NZ_CP041636.1"/>
</dbReference>
<feature type="transmembrane region" description="Helical" evidence="4">
    <location>
        <begin position="255"/>
        <end position="274"/>
    </location>
</feature>
<dbReference type="AlphaFoldDB" id="A0A516H0G9"/>
<dbReference type="Gene3D" id="1.20.1250.20">
    <property type="entry name" value="MFS general substrate transporter like domains"/>
    <property type="match status" value="2"/>
</dbReference>
<dbReference type="PANTHER" id="PTHR11360">
    <property type="entry name" value="MONOCARBOXYLATE TRANSPORTER"/>
    <property type="match status" value="1"/>
</dbReference>
<feature type="transmembrane region" description="Helical" evidence="4">
    <location>
        <begin position="12"/>
        <end position="33"/>
    </location>
</feature>
<feature type="transmembrane region" description="Helical" evidence="4">
    <location>
        <begin position="221"/>
        <end position="243"/>
    </location>
</feature>
<name>A0A516H0G9_9PROT</name>